<dbReference type="OrthoDB" id="10315771at2759"/>
<protein>
    <submittedName>
        <fullName evidence="2">Lipolytic G-D-S-L family</fullName>
    </submittedName>
</protein>
<organism evidence="2 3">
    <name type="scientific">Micractinium conductrix</name>
    <dbReference type="NCBI Taxonomy" id="554055"/>
    <lineage>
        <taxon>Eukaryota</taxon>
        <taxon>Viridiplantae</taxon>
        <taxon>Chlorophyta</taxon>
        <taxon>core chlorophytes</taxon>
        <taxon>Trebouxiophyceae</taxon>
        <taxon>Chlorellales</taxon>
        <taxon>Chlorellaceae</taxon>
        <taxon>Chlorella clade</taxon>
        <taxon>Micractinium</taxon>
    </lineage>
</organism>
<evidence type="ECO:0000313" key="3">
    <source>
        <dbReference type="Proteomes" id="UP000239649"/>
    </source>
</evidence>
<dbReference type="EMBL" id="LHPF02000001">
    <property type="protein sequence ID" value="PSC76145.1"/>
    <property type="molecule type" value="Genomic_DNA"/>
</dbReference>
<accession>A0A2P6VQ11</accession>
<comment type="caution">
    <text evidence="2">The sequence shown here is derived from an EMBL/GenBank/DDBJ whole genome shotgun (WGS) entry which is preliminary data.</text>
</comment>
<evidence type="ECO:0000313" key="2">
    <source>
        <dbReference type="EMBL" id="PSC76145.1"/>
    </source>
</evidence>
<name>A0A2P6VQ11_9CHLO</name>
<sequence length="82" mass="8827">MKAFLHPKAAPGSVEALQEELRHTVRNEQPTAYGENDVPPVHPADPENSVPPHVHDPENDAPASGRVVKSTATVASTDPERM</sequence>
<feature type="region of interest" description="Disordered" evidence="1">
    <location>
        <begin position="1"/>
        <end position="82"/>
    </location>
</feature>
<gene>
    <name evidence="2" type="primary">g17</name>
    <name evidence="2" type="ORF">C2E20_0017</name>
</gene>
<dbReference type="Proteomes" id="UP000239649">
    <property type="component" value="Unassembled WGS sequence"/>
</dbReference>
<reference evidence="2 3" key="1">
    <citation type="journal article" date="2018" name="Plant J.">
        <title>Genome sequences of Chlorella sorokiniana UTEX 1602 and Micractinium conductrix SAG 241.80: implications to maltose excretion by a green alga.</title>
        <authorList>
            <person name="Arriola M.B."/>
            <person name="Velmurugan N."/>
            <person name="Zhang Y."/>
            <person name="Plunkett M.H."/>
            <person name="Hondzo H."/>
            <person name="Barney B.M."/>
        </authorList>
    </citation>
    <scope>NUCLEOTIDE SEQUENCE [LARGE SCALE GENOMIC DNA]</scope>
    <source>
        <strain evidence="2 3">SAG 241.80</strain>
    </source>
</reference>
<keyword evidence="3" id="KW-1185">Reference proteome</keyword>
<proteinExistence type="predicted"/>
<dbReference type="AlphaFoldDB" id="A0A2P6VQ11"/>
<evidence type="ECO:0000256" key="1">
    <source>
        <dbReference type="SAM" id="MobiDB-lite"/>
    </source>
</evidence>